<reference evidence="3" key="1">
    <citation type="submission" date="2015-04" db="EMBL/GenBank/DDBJ databases">
        <authorList>
            <person name="Syromyatnikov M.Y."/>
            <person name="Popov V.N."/>
        </authorList>
    </citation>
    <scope>NUCLEOTIDE SEQUENCE</scope>
    <source>
        <strain evidence="3">MO-1</strain>
    </source>
</reference>
<dbReference type="InterPro" id="IPR007415">
    <property type="entry name" value="Nitrogenase_MoFe_mat_NifZ"/>
</dbReference>
<evidence type="ECO:0000313" key="3">
    <source>
        <dbReference type="EMBL" id="CRH04591.1"/>
    </source>
</evidence>
<dbReference type="GO" id="GO:0009399">
    <property type="term" value="P:nitrogen fixation"/>
    <property type="evidence" value="ECO:0007669"/>
    <property type="project" value="InterPro"/>
</dbReference>
<accession>A0A1S7LF53</accession>
<name>A0A1S7LF53_MAGMO</name>
<dbReference type="AlphaFoldDB" id="A0A1S7LF53"/>
<evidence type="ECO:0000256" key="2">
    <source>
        <dbReference type="ARBA" id="ARBA00023231"/>
    </source>
</evidence>
<proteinExistence type="inferred from homology"/>
<protein>
    <submittedName>
        <fullName evidence="3">Protein NifZ</fullName>
    </submittedName>
</protein>
<sequence length="172" mass="19589">MEQGIIEYKYQDGQALRLSKTIRNDGTFPGKRTGEILVRRGSIGYVRRAGVFLQEQVIYEMHFIDQDLVVGCREQEVQDAELPWVETAYEARDRVTPKVALSKEGQLLIAEDETGIVIDVDSSDPAKIRYQVQFGERFFMLPEALLALAPELDNHPDYVFNQTQKALDNPVV</sequence>
<dbReference type="EMBL" id="LO017727">
    <property type="protein sequence ID" value="CRH04591.1"/>
    <property type="molecule type" value="Genomic_DNA"/>
</dbReference>
<keyword evidence="2" id="KW-0535">Nitrogen fixation</keyword>
<organism evidence="3">
    <name type="scientific">Magnetococcus massalia (strain MO-1)</name>
    <dbReference type="NCBI Taxonomy" id="451514"/>
    <lineage>
        <taxon>Bacteria</taxon>
        <taxon>Pseudomonadati</taxon>
        <taxon>Pseudomonadota</taxon>
        <taxon>Magnetococcia</taxon>
        <taxon>Magnetococcales</taxon>
        <taxon>Magnetococcaceae</taxon>
        <taxon>Magnetococcus</taxon>
    </lineage>
</organism>
<evidence type="ECO:0000256" key="1">
    <source>
        <dbReference type="ARBA" id="ARBA00008027"/>
    </source>
</evidence>
<gene>
    <name evidence="3" type="ORF">MAGMO_0379</name>
</gene>
<comment type="similarity">
    <text evidence="1">Belongs to the NifZ family.</text>
</comment>
<dbReference type="Pfam" id="PF04319">
    <property type="entry name" value="NifZ"/>
    <property type="match status" value="1"/>
</dbReference>